<dbReference type="Pfam" id="PF00486">
    <property type="entry name" value="Trans_reg_C"/>
    <property type="match status" value="1"/>
</dbReference>
<dbReference type="AlphaFoldDB" id="A0A1C3NYQ5"/>
<proteinExistence type="inferred from homology"/>
<dbReference type="SMART" id="SM01043">
    <property type="entry name" value="BTAD"/>
    <property type="match status" value="1"/>
</dbReference>
<evidence type="ECO:0000313" key="8">
    <source>
        <dbReference type="Proteomes" id="UP000199013"/>
    </source>
</evidence>
<comment type="similarity">
    <text evidence="1">Belongs to the AfsR/DnrI/RedD regulatory family.</text>
</comment>
<keyword evidence="2" id="KW-0805">Transcription regulation</keyword>
<evidence type="ECO:0000256" key="5">
    <source>
        <dbReference type="PROSITE-ProRule" id="PRU01091"/>
    </source>
</evidence>
<dbReference type="InterPro" id="IPR001867">
    <property type="entry name" value="OmpR/PhoB-type_DNA-bd"/>
</dbReference>
<dbReference type="SUPFAM" id="SSF46894">
    <property type="entry name" value="C-terminal effector domain of the bipartite response regulators"/>
    <property type="match status" value="1"/>
</dbReference>
<dbReference type="PANTHER" id="PTHR35807">
    <property type="entry name" value="TRANSCRIPTIONAL REGULATOR REDD-RELATED"/>
    <property type="match status" value="1"/>
</dbReference>
<dbReference type="GO" id="GO:0003677">
    <property type="term" value="F:DNA binding"/>
    <property type="evidence" value="ECO:0007669"/>
    <property type="project" value="UniProtKB-UniRule"/>
</dbReference>
<sequence>MFQLLGPLRITENGRVASINARKVATLLAVFLIRANEVVSTEQLVAELWGYSPPRRAVAGLHVYVSQLRKFLAANGRDCADLVTRSPGYLMRIGPDELDLPEFLRLLDEGRGAFRAGDYEVASTALTHGLDLWRGRILEDQRGGEIVDGFVAWLDELRLECCEKLVECDFRLGRHRELVGFLRNLVAEYPLHEVFYRQLMLALHRSGRRAAALQVYQHARHTIVAELGLEPSRAVRELHQAILVDD</sequence>
<dbReference type="Gene3D" id="1.10.10.10">
    <property type="entry name" value="Winged helix-like DNA-binding domain superfamily/Winged helix DNA-binding domain"/>
    <property type="match status" value="1"/>
</dbReference>
<gene>
    <name evidence="7" type="ORF">FDG2_2968</name>
</gene>
<dbReference type="InterPro" id="IPR036388">
    <property type="entry name" value="WH-like_DNA-bd_sf"/>
</dbReference>
<feature type="DNA-binding region" description="OmpR/PhoB-type" evidence="5">
    <location>
        <begin position="1"/>
        <end position="93"/>
    </location>
</feature>
<dbReference type="Proteomes" id="UP000199013">
    <property type="component" value="Unassembled WGS sequence"/>
</dbReference>
<evidence type="ECO:0000256" key="4">
    <source>
        <dbReference type="ARBA" id="ARBA00023163"/>
    </source>
</evidence>
<dbReference type="PROSITE" id="PS51755">
    <property type="entry name" value="OMPR_PHOB"/>
    <property type="match status" value="1"/>
</dbReference>
<dbReference type="PANTHER" id="PTHR35807:SF1">
    <property type="entry name" value="TRANSCRIPTIONAL REGULATOR REDD"/>
    <property type="match status" value="1"/>
</dbReference>
<organism evidence="7 8">
    <name type="scientific">Candidatus Protofrankia californiensis</name>
    <dbReference type="NCBI Taxonomy" id="1839754"/>
    <lineage>
        <taxon>Bacteria</taxon>
        <taxon>Bacillati</taxon>
        <taxon>Actinomycetota</taxon>
        <taxon>Actinomycetes</taxon>
        <taxon>Frankiales</taxon>
        <taxon>Frankiaceae</taxon>
        <taxon>Protofrankia</taxon>
    </lineage>
</organism>
<feature type="domain" description="OmpR/PhoB-type" evidence="6">
    <location>
        <begin position="1"/>
        <end position="93"/>
    </location>
</feature>
<dbReference type="GO" id="GO:0006355">
    <property type="term" value="P:regulation of DNA-templated transcription"/>
    <property type="evidence" value="ECO:0007669"/>
    <property type="project" value="InterPro"/>
</dbReference>
<evidence type="ECO:0000256" key="3">
    <source>
        <dbReference type="ARBA" id="ARBA00023125"/>
    </source>
</evidence>
<dbReference type="CDD" id="cd15831">
    <property type="entry name" value="BTAD"/>
    <property type="match status" value="1"/>
</dbReference>
<keyword evidence="4" id="KW-0804">Transcription</keyword>
<dbReference type="SMART" id="SM00862">
    <property type="entry name" value="Trans_reg_C"/>
    <property type="match status" value="1"/>
</dbReference>
<dbReference type="GO" id="GO:0000160">
    <property type="term" value="P:phosphorelay signal transduction system"/>
    <property type="evidence" value="ECO:0007669"/>
    <property type="project" value="InterPro"/>
</dbReference>
<dbReference type="InterPro" id="IPR051677">
    <property type="entry name" value="AfsR-DnrI-RedD_regulator"/>
</dbReference>
<dbReference type="Gene3D" id="1.25.40.10">
    <property type="entry name" value="Tetratricopeptide repeat domain"/>
    <property type="match status" value="1"/>
</dbReference>
<keyword evidence="3 5" id="KW-0238">DNA-binding</keyword>
<reference evidence="8" key="1">
    <citation type="submission" date="2016-02" db="EMBL/GenBank/DDBJ databases">
        <authorList>
            <person name="Wibberg D."/>
        </authorList>
    </citation>
    <scope>NUCLEOTIDE SEQUENCE [LARGE SCALE GENOMIC DNA]</scope>
</reference>
<protein>
    <submittedName>
        <fullName evidence="7">SARP family transcriptional regulator</fullName>
    </submittedName>
</protein>
<dbReference type="SUPFAM" id="SSF48452">
    <property type="entry name" value="TPR-like"/>
    <property type="match status" value="1"/>
</dbReference>
<evidence type="ECO:0000313" key="7">
    <source>
        <dbReference type="EMBL" id="SBW22677.1"/>
    </source>
</evidence>
<dbReference type="InterPro" id="IPR011990">
    <property type="entry name" value="TPR-like_helical_dom_sf"/>
</dbReference>
<dbReference type="Pfam" id="PF03704">
    <property type="entry name" value="BTAD"/>
    <property type="match status" value="1"/>
</dbReference>
<name>A0A1C3NYQ5_9ACTN</name>
<dbReference type="InterPro" id="IPR005158">
    <property type="entry name" value="BTAD"/>
</dbReference>
<dbReference type="InterPro" id="IPR016032">
    <property type="entry name" value="Sig_transdc_resp-reg_C-effctor"/>
</dbReference>
<evidence type="ECO:0000256" key="2">
    <source>
        <dbReference type="ARBA" id="ARBA00023015"/>
    </source>
</evidence>
<accession>A0A1C3NYQ5</accession>
<evidence type="ECO:0000259" key="6">
    <source>
        <dbReference type="PROSITE" id="PS51755"/>
    </source>
</evidence>
<evidence type="ECO:0000256" key="1">
    <source>
        <dbReference type="ARBA" id="ARBA00005820"/>
    </source>
</evidence>
<keyword evidence="8" id="KW-1185">Reference proteome</keyword>
<dbReference type="EMBL" id="FLUV01001252">
    <property type="protein sequence ID" value="SBW22677.1"/>
    <property type="molecule type" value="Genomic_DNA"/>
</dbReference>